<keyword evidence="2" id="KW-1185">Reference proteome</keyword>
<dbReference type="Proteomes" id="UP001239414">
    <property type="component" value="Unassembled WGS sequence"/>
</dbReference>
<organism evidence="1 2">
    <name type="scientific">Corynebacterium accolens</name>
    <dbReference type="NCBI Taxonomy" id="38284"/>
    <lineage>
        <taxon>Bacteria</taxon>
        <taxon>Bacillati</taxon>
        <taxon>Actinomycetota</taxon>
        <taxon>Actinomycetes</taxon>
        <taxon>Mycobacteriales</taxon>
        <taxon>Corynebacteriaceae</taxon>
        <taxon>Corynebacterium</taxon>
    </lineage>
</organism>
<dbReference type="EMBL" id="JASNUO010000016">
    <property type="protein sequence ID" value="MDK4248631.1"/>
    <property type="molecule type" value="Genomic_DNA"/>
</dbReference>
<name>A0ABT7FTZ9_9CORY</name>
<evidence type="ECO:0000313" key="1">
    <source>
        <dbReference type="EMBL" id="MDK4248631.1"/>
    </source>
</evidence>
<protein>
    <submittedName>
        <fullName evidence="1">Uncharacterized protein</fullName>
    </submittedName>
</protein>
<dbReference type="RefSeq" id="WP_156906124.1">
    <property type="nucleotide sequence ID" value="NZ_CP100375.1"/>
</dbReference>
<evidence type="ECO:0000313" key="2">
    <source>
        <dbReference type="Proteomes" id="UP001239414"/>
    </source>
</evidence>
<reference evidence="1 2" key="1">
    <citation type="submission" date="2023-05" db="EMBL/GenBank/DDBJ databases">
        <title>Metabolic capabilities are highly conserved among human nasal-associated Corynebacterium species in pangenomic analyses.</title>
        <authorList>
            <person name="Tran T.H."/>
            <person name="Roberts A.Q."/>
            <person name="Escapa I.F."/>
            <person name="Gao W."/>
            <person name="Conlan S."/>
            <person name="Kong H."/>
            <person name="Segre J.A."/>
            <person name="Kelly M.S."/>
            <person name="Lemon K.P."/>
        </authorList>
    </citation>
    <scope>NUCLEOTIDE SEQUENCE [LARGE SCALE GENOMIC DNA]</scope>
    <source>
        <strain evidence="1 2">KPL3802</strain>
    </source>
</reference>
<proteinExistence type="predicted"/>
<sequence>MTSIYEIREAAKGLGDQVNRADSHVSVTDCAAARESRASIAWCGN</sequence>
<accession>A0ABT7FTZ9</accession>
<comment type="caution">
    <text evidence="1">The sequence shown here is derived from an EMBL/GenBank/DDBJ whole genome shotgun (WGS) entry which is preliminary data.</text>
</comment>
<gene>
    <name evidence="1" type="ORF">QPX34_11520</name>
</gene>